<feature type="chain" id="PRO_5042242817" evidence="2">
    <location>
        <begin position="21"/>
        <end position="107"/>
    </location>
</feature>
<dbReference type="EMBL" id="JAKKPZ010000045">
    <property type="protein sequence ID" value="KAI1706818.1"/>
    <property type="molecule type" value="Genomic_DNA"/>
</dbReference>
<keyword evidence="2" id="KW-0732">Signal</keyword>
<evidence type="ECO:0000256" key="2">
    <source>
        <dbReference type="SAM" id="SignalP"/>
    </source>
</evidence>
<evidence type="ECO:0000313" key="4">
    <source>
        <dbReference type="Proteomes" id="UP001201812"/>
    </source>
</evidence>
<feature type="region of interest" description="Disordered" evidence="1">
    <location>
        <begin position="28"/>
        <end position="85"/>
    </location>
</feature>
<feature type="signal peptide" evidence="2">
    <location>
        <begin position="1"/>
        <end position="20"/>
    </location>
</feature>
<organism evidence="3 4">
    <name type="scientific">Ditylenchus destructor</name>
    <dbReference type="NCBI Taxonomy" id="166010"/>
    <lineage>
        <taxon>Eukaryota</taxon>
        <taxon>Metazoa</taxon>
        <taxon>Ecdysozoa</taxon>
        <taxon>Nematoda</taxon>
        <taxon>Chromadorea</taxon>
        <taxon>Rhabditida</taxon>
        <taxon>Tylenchina</taxon>
        <taxon>Tylenchomorpha</taxon>
        <taxon>Sphaerularioidea</taxon>
        <taxon>Anguinidae</taxon>
        <taxon>Anguininae</taxon>
        <taxon>Ditylenchus</taxon>
    </lineage>
</organism>
<accession>A0AAD4MWG0</accession>
<comment type="caution">
    <text evidence="3">The sequence shown here is derived from an EMBL/GenBank/DDBJ whole genome shotgun (WGS) entry which is preliminary data.</text>
</comment>
<evidence type="ECO:0000313" key="3">
    <source>
        <dbReference type="EMBL" id="KAI1706818.1"/>
    </source>
</evidence>
<evidence type="ECO:0000256" key="1">
    <source>
        <dbReference type="SAM" id="MobiDB-lite"/>
    </source>
</evidence>
<sequence>MTKLYAIVTIFFFVLGEIYASDLHAKGKQQVNEKNNGFASMAPEDKKRMAGTISQRRFPSGVGSDGQQNEQEENDEDEPTQTNLHLIPKVLHKSVNILGDLVNMLFR</sequence>
<protein>
    <submittedName>
        <fullName evidence="3">Uncharacterized protein</fullName>
    </submittedName>
</protein>
<name>A0AAD4MWG0_9BILA</name>
<keyword evidence="4" id="KW-1185">Reference proteome</keyword>
<dbReference type="AlphaFoldDB" id="A0AAD4MWG0"/>
<proteinExistence type="predicted"/>
<feature type="compositionally biased region" description="Polar residues" evidence="1">
    <location>
        <begin position="29"/>
        <end position="38"/>
    </location>
</feature>
<feature type="compositionally biased region" description="Acidic residues" evidence="1">
    <location>
        <begin position="70"/>
        <end position="79"/>
    </location>
</feature>
<reference evidence="3" key="1">
    <citation type="submission" date="2022-01" db="EMBL/GenBank/DDBJ databases">
        <title>Genome Sequence Resource for Two Populations of Ditylenchus destructor, the Migratory Endoparasitic Phytonematode.</title>
        <authorList>
            <person name="Zhang H."/>
            <person name="Lin R."/>
            <person name="Xie B."/>
        </authorList>
    </citation>
    <scope>NUCLEOTIDE SEQUENCE</scope>
    <source>
        <strain evidence="3">BazhouSP</strain>
    </source>
</reference>
<dbReference type="Proteomes" id="UP001201812">
    <property type="component" value="Unassembled WGS sequence"/>
</dbReference>
<gene>
    <name evidence="3" type="ORF">DdX_12812</name>
</gene>